<keyword evidence="1 2" id="KW-0238">DNA-binding</keyword>
<evidence type="ECO:0000259" key="3">
    <source>
        <dbReference type="PROSITE" id="PS50977"/>
    </source>
</evidence>
<dbReference type="Gene3D" id="1.10.357.10">
    <property type="entry name" value="Tetracycline Repressor, domain 2"/>
    <property type="match status" value="1"/>
</dbReference>
<feature type="domain" description="HTH tetR-type" evidence="3">
    <location>
        <begin position="12"/>
        <end position="75"/>
    </location>
</feature>
<comment type="caution">
    <text evidence="4">The sequence shown here is derived from an EMBL/GenBank/DDBJ whole genome shotgun (WGS) entry which is preliminary data.</text>
</comment>
<keyword evidence="5" id="KW-1185">Reference proteome</keyword>
<dbReference type="InterPro" id="IPR050109">
    <property type="entry name" value="HTH-type_TetR-like_transc_reg"/>
</dbReference>
<reference evidence="4 5" key="1">
    <citation type="submission" date="2017-10" db="EMBL/GenBank/DDBJ databases">
        <title>Sequencing the genomes of 1000 actinobacteria strains.</title>
        <authorList>
            <person name="Klenk H.-P."/>
        </authorList>
    </citation>
    <scope>NUCLEOTIDE SEQUENCE [LARGE SCALE GENOMIC DNA]</scope>
    <source>
        <strain evidence="4 5">DSM 21801</strain>
    </source>
</reference>
<evidence type="ECO:0000256" key="1">
    <source>
        <dbReference type="ARBA" id="ARBA00023125"/>
    </source>
</evidence>
<dbReference type="AlphaFoldDB" id="A0A2A9D2W4"/>
<dbReference type="GO" id="GO:0000976">
    <property type="term" value="F:transcription cis-regulatory region binding"/>
    <property type="evidence" value="ECO:0007669"/>
    <property type="project" value="TreeGrafter"/>
</dbReference>
<dbReference type="Proteomes" id="UP000224915">
    <property type="component" value="Unassembled WGS sequence"/>
</dbReference>
<dbReference type="Pfam" id="PF00440">
    <property type="entry name" value="TetR_N"/>
    <property type="match status" value="1"/>
</dbReference>
<dbReference type="RefSeq" id="WP_169925944.1">
    <property type="nucleotide sequence ID" value="NZ_PDJD01000001.1"/>
</dbReference>
<name>A0A2A9D2W4_9MICO</name>
<sequence length="202" mass="21294">MRSTERTRLAPAERRGAIVAAALSVLDDGAGDEGAGPPVAAVARRAGISEALVYHYFPTKADLFAAAVATRLAERAERVAGAWAGINGAPAREYMRIAVEAHLDHVAAHPSAWSHTLGTLGSEAAPARAARQAARADYLEAVALHLQPDPRPQRAYALAGHVAVLDGVAHHWVERGLPAHERDPLPTLVIDALQGSLGDWGR</sequence>
<gene>
    <name evidence="4" type="ORF">ATL40_2190</name>
</gene>
<evidence type="ECO:0000256" key="2">
    <source>
        <dbReference type="PROSITE-ProRule" id="PRU00335"/>
    </source>
</evidence>
<dbReference type="InterPro" id="IPR009057">
    <property type="entry name" value="Homeodomain-like_sf"/>
</dbReference>
<evidence type="ECO:0000313" key="4">
    <source>
        <dbReference type="EMBL" id="PFG20585.1"/>
    </source>
</evidence>
<dbReference type="GO" id="GO:0003700">
    <property type="term" value="F:DNA-binding transcription factor activity"/>
    <property type="evidence" value="ECO:0007669"/>
    <property type="project" value="TreeGrafter"/>
</dbReference>
<feature type="DNA-binding region" description="H-T-H motif" evidence="2">
    <location>
        <begin position="38"/>
        <end position="57"/>
    </location>
</feature>
<organism evidence="4 5">
    <name type="scientific">Serinibacter salmoneus</name>
    <dbReference type="NCBI Taxonomy" id="556530"/>
    <lineage>
        <taxon>Bacteria</taxon>
        <taxon>Bacillati</taxon>
        <taxon>Actinomycetota</taxon>
        <taxon>Actinomycetes</taxon>
        <taxon>Micrococcales</taxon>
        <taxon>Beutenbergiaceae</taxon>
        <taxon>Serinibacter</taxon>
    </lineage>
</organism>
<dbReference type="PANTHER" id="PTHR30055:SF174">
    <property type="entry name" value="TRANSCRIPTIONAL REGULATORY PROTEIN (PROBABLY TETR-FAMILY)-RELATED"/>
    <property type="match status" value="1"/>
</dbReference>
<dbReference type="PROSITE" id="PS50977">
    <property type="entry name" value="HTH_TETR_2"/>
    <property type="match status" value="1"/>
</dbReference>
<evidence type="ECO:0000313" key="5">
    <source>
        <dbReference type="Proteomes" id="UP000224915"/>
    </source>
</evidence>
<dbReference type="InterPro" id="IPR001647">
    <property type="entry name" value="HTH_TetR"/>
</dbReference>
<dbReference type="PANTHER" id="PTHR30055">
    <property type="entry name" value="HTH-TYPE TRANSCRIPTIONAL REGULATOR RUTR"/>
    <property type="match status" value="1"/>
</dbReference>
<dbReference type="EMBL" id="PDJD01000001">
    <property type="protein sequence ID" value="PFG20585.1"/>
    <property type="molecule type" value="Genomic_DNA"/>
</dbReference>
<accession>A0A2A9D2W4</accession>
<proteinExistence type="predicted"/>
<dbReference type="SUPFAM" id="SSF46689">
    <property type="entry name" value="Homeodomain-like"/>
    <property type="match status" value="1"/>
</dbReference>
<protein>
    <submittedName>
        <fullName evidence="4">TetR family transcriptional regulator</fullName>
    </submittedName>
</protein>